<feature type="active site" description="For ring-opening step" evidence="4">
    <location>
        <position position="136"/>
    </location>
</feature>
<comment type="pathway">
    <text evidence="4">Amino-sugar metabolism; N-acetylneuraminate degradation; D-fructose 6-phosphate from N-acetylneuraminate: step 5/5.</text>
</comment>
<dbReference type="InterPro" id="IPR037171">
    <property type="entry name" value="NagB/RpiA_transferase-like"/>
</dbReference>
<comment type="caution">
    <text evidence="4">Lacks conserved residue(s) required for the propagation of feature annotation.</text>
</comment>
<gene>
    <name evidence="4 6" type="primary">nagB</name>
    <name evidence="6" type="ORF">MJG50_18220</name>
</gene>
<name>A0AAW5E8K3_9BACI</name>
<dbReference type="Proteomes" id="UP001431131">
    <property type="component" value="Unassembled WGS sequence"/>
</dbReference>
<dbReference type="GO" id="GO:0005737">
    <property type="term" value="C:cytoplasm"/>
    <property type="evidence" value="ECO:0007669"/>
    <property type="project" value="TreeGrafter"/>
</dbReference>
<evidence type="ECO:0000256" key="2">
    <source>
        <dbReference type="ARBA" id="ARBA00022801"/>
    </source>
</evidence>
<proteinExistence type="inferred from homology"/>
<organism evidence="6 7">
    <name type="scientific">Fredinandcohnia quinoae</name>
    <dbReference type="NCBI Taxonomy" id="2918902"/>
    <lineage>
        <taxon>Bacteria</taxon>
        <taxon>Bacillati</taxon>
        <taxon>Bacillota</taxon>
        <taxon>Bacilli</taxon>
        <taxon>Bacillales</taxon>
        <taxon>Bacillaceae</taxon>
        <taxon>Fredinandcohnia</taxon>
    </lineage>
</organism>
<evidence type="ECO:0000256" key="1">
    <source>
        <dbReference type="ARBA" id="ARBA00000644"/>
    </source>
</evidence>
<dbReference type="FunFam" id="3.40.50.1360:FF:000003">
    <property type="entry name" value="Glucosamine-6-phosphate deaminase"/>
    <property type="match status" value="1"/>
</dbReference>
<dbReference type="GO" id="GO:0019262">
    <property type="term" value="P:N-acetylneuraminate catabolic process"/>
    <property type="evidence" value="ECO:0007669"/>
    <property type="project" value="UniProtKB-UniRule"/>
</dbReference>
<protein>
    <recommendedName>
        <fullName evidence="4">Glucosamine-6-phosphate deaminase</fullName>
        <ecNumber evidence="4">3.5.99.6</ecNumber>
    </recommendedName>
    <alternativeName>
        <fullName evidence="4">GlcN6P deaminase</fullName>
        <shortName evidence="4">GNPDA</shortName>
    </alternativeName>
    <alternativeName>
        <fullName evidence="4">Glucosamine-6-phosphate isomerase</fullName>
    </alternativeName>
</protein>
<dbReference type="GO" id="GO:0006043">
    <property type="term" value="P:glucosamine catabolic process"/>
    <property type="evidence" value="ECO:0007669"/>
    <property type="project" value="TreeGrafter"/>
</dbReference>
<dbReference type="GO" id="GO:0004342">
    <property type="term" value="F:glucosamine-6-phosphate deaminase activity"/>
    <property type="evidence" value="ECO:0007669"/>
    <property type="project" value="UniProtKB-UniRule"/>
</dbReference>
<evidence type="ECO:0000256" key="4">
    <source>
        <dbReference type="HAMAP-Rule" id="MF_01241"/>
    </source>
</evidence>
<dbReference type="EMBL" id="JAKTTI010000037">
    <property type="protein sequence ID" value="MCH1627274.1"/>
    <property type="molecule type" value="Genomic_DNA"/>
</dbReference>
<evidence type="ECO:0000313" key="6">
    <source>
        <dbReference type="EMBL" id="MCH1627274.1"/>
    </source>
</evidence>
<dbReference type="CDD" id="cd01399">
    <property type="entry name" value="GlcN6P_deaminase"/>
    <property type="match status" value="1"/>
</dbReference>
<comment type="caution">
    <text evidence="6">The sequence shown here is derived from an EMBL/GenBank/DDBJ whole genome shotgun (WGS) entry which is preliminary data.</text>
</comment>
<dbReference type="SUPFAM" id="SSF100950">
    <property type="entry name" value="NagB/RpiA/CoA transferase-like"/>
    <property type="match status" value="1"/>
</dbReference>
<sequence>MKLIMAKDYQEMSNKAADVIINQVKEKPNTVLGLATGGTVIGMYEALIQDHQKNNTSYKEVHSVNLDEYVGLEYTNQQSYHYYMNDQLFSHIDIQADNVIIPNGLAENIDAACQEYEKAIAELGGVDLQILGIGQNGHIAFNEPGTSFDSITHKVELTESTRNANMRYFDSIDEVPTHAMTMGISTILKSKQILLLASGKSKAEAIYNFINGEVHESNPASALKNHPNVTIIADEEALSLVEDDKKKVLS</sequence>
<evidence type="ECO:0000313" key="7">
    <source>
        <dbReference type="Proteomes" id="UP001431131"/>
    </source>
</evidence>
<dbReference type="PANTHER" id="PTHR11280">
    <property type="entry name" value="GLUCOSAMINE-6-PHOSPHATE ISOMERASE"/>
    <property type="match status" value="1"/>
</dbReference>
<keyword evidence="3 4" id="KW-0119">Carbohydrate metabolism</keyword>
<dbReference type="InterPro" id="IPR004547">
    <property type="entry name" value="Glucosamine6P_isomerase"/>
</dbReference>
<dbReference type="HAMAP" id="MF_01241">
    <property type="entry name" value="GlcN6P_deamin"/>
    <property type="match status" value="1"/>
</dbReference>
<dbReference type="GO" id="GO:0042802">
    <property type="term" value="F:identical protein binding"/>
    <property type="evidence" value="ECO:0007669"/>
    <property type="project" value="TreeGrafter"/>
</dbReference>
<keyword evidence="2 4" id="KW-0378">Hydrolase</keyword>
<evidence type="ECO:0000256" key="3">
    <source>
        <dbReference type="ARBA" id="ARBA00023277"/>
    </source>
</evidence>
<dbReference type="RefSeq" id="WP_240257194.1">
    <property type="nucleotide sequence ID" value="NZ_JAKTTI010000037.1"/>
</dbReference>
<reference evidence="6" key="1">
    <citation type="submission" date="2022-02" db="EMBL/GenBank/DDBJ databases">
        <title>Fredinandcohnia quinoae sp. nov. isolated from Chenopodium quinoa seeds.</title>
        <authorList>
            <person name="Saati-Santamaria Z."/>
            <person name="Flores-Felix J.D."/>
            <person name="Igual J.M."/>
            <person name="Velazquez E."/>
            <person name="Garcia-Fraile P."/>
            <person name="Martinez-Molina E."/>
        </authorList>
    </citation>
    <scope>NUCLEOTIDE SEQUENCE</scope>
    <source>
        <strain evidence="6">SECRCQ15</strain>
    </source>
</reference>
<keyword evidence="7" id="KW-1185">Reference proteome</keyword>
<dbReference type="InterPro" id="IPR018321">
    <property type="entry name" value="Glucosamine6P_isomerase_CS"/>
</dbReference>
<comment type="function">
    <text evidence="4">Catalyzes the reversible isomerization-deamination of glucosamine 6-phosphate (GlcN6P) to form fructose 6-phosphate (Fru6P) and ammonium ion.</text>
</comment>
<dbReference type="EC" id="3.5.99.6" evidence="4"/>
<accession>A0AAW5E8K3</accession>
<comment type="similarity">
    <text evidence="4">Belongs to the glucosamine/galactosamine-6-phosphate isomerase family. NagB subfamily.</text>
</comment>
<dbReference type="InterPro" id="IPR006148">
    <property type="entry name" value="Glc/Gal-6P_isomerase"/>
</dbReference>
<dbReference type="AlphaFoldDB" id="A0AAW5E8K3"/>
<dbReference type="GO" id="GO:0005975">
    <property type="term" value="P:carbohydrate metabolic process"/>
    <property type="evidence" value="ECO:0007669"/>
    <property type="project" value="InterPro"/>
</dbReference>
<dbReference type="PROSITE" id="PS01161">
    <property type="entry name" value="GLC_GALNAC_ISOMERASE"/>
    <property type="match status" value="1"/>
</dbReference>
<comment type="catalytic activity">
    <reaction evidence="1 4">
        <text>alpha-D-glucosamine 6-phosphate + H2O = beta-D-fructose 6-phosphate + NH4(+)</text>
        <dbReference type="Rhea" id="RHEA:12172"/>
        <dbReference type="ChEBI" id="CHEBI:15377"/>
        <dbReference type="ChEBI" id="CHEBI:28938"/>
        <dbReference type="ChEBI" id="CHEBI:57634"/>
        <dbReference type="ChEBI" id="CHEBI:75989"/>
        <dbReference type="EC" id="3.5.99.6"/>
    </reaction>
</comment>
<evidence type="ECO:0000259" key="5">
    <source>
        <dbReference type="Pfam" id="PF01182"/>
    </source>
</evidence>
<dbReference type="NCBIfam" id="TIGR00502">
    <property type="entry name" value="nagB"/>
    <property type="match status" value="1"/>
</dbReference>
<feature type="domain" description="Glucosamine/galactosamine-6-phosphate isomerase" evidence="5">
    <location>
        <begin position="10"/>
        <end position="226"/>
    </location>
</feature>
<dbReference type="GO" id="GO:0006046">
    <property type="term" value="P:N-acetylglucosamine catabolic process"/>
    <property type="evidence" value="ECO:0007669"/>
    <property type="project" value="UniProtKB-UniRule"/>
</dbReference>
<feature type="active site" description="For ring-opening step" evidence="4">
    <location>
        <position position="143"/>
    </location>
</feature>
<dbReference type="PANTHER" id="PTHR11280:SF5">
    <property type="entry name" value="GLUCOSAMINE-6-PHOSPHATE ISOMERASE"/>
    <property type="match status" value="1"/>
</dbReference>
<dbReference type="Gene3D" id="3.40.50.1360">
    <property type="match status" value="1"/>
</dbReference>
<feature type="active site" description="Proton acceptor; for ring-opening step" evidence="4">
    <location>
        <position position="138"/>
    </location>
</feature>
<feature type="active site" description="Proton acceptor; for enolization step" evidence="4">
    <location>
        <position position="67"/>
    </location>
</feature>
<dbReference type="Pfam" id="PF01182">
    <property type="entry name" value="Glucosamine_iso"/>
    <property type="match status" value="1"/>
</dbReference>